<dbReference type="Proteomes" id="UP000027135">
    <property type="component" value="Unassembled WGS sequence"/>
</dbReference>
<evidence type="ECO:0000313" key="1">
    <source>
        <dbReference type="EMBL" id="KDR17971.1"/>
    </source>
</evidence>
<dbReference type="EMBL" id="KK852710">
    <property type="protein sequence ID" value="KDR17971.1"/>
    <property type="molecule type" value="Genomic_DNA"/>
</dbReference>
<dbReference type="AlphaFoldDB" id="A0A067RG14"/>
<dbReference type="OMA" id="YHEMNAE"/>
<evidence type="ECO:0000313" key="2">
    <source>
        <dbReference type="Proteomes" id="UP000027135"/>
    </source>
</evidence>
<keyword evidence="2" id="KW-1185">Reference proteome</keyword>
<reference evidence="1 2" key="1">
    <citation type="journal article" date="2014" name="Nat. Commun.">
        <title>Molecular traces of alternative social organization in a termite genome.</title>
        <authorList>
            <person name="Terrapon N."/>
            <person name="Li C."/>
            <person name="Robertson H.M."/>
            <person name="Ji L."/>
            <person name="Meng X."/>
            <person name="Booth W."/>
            <person name="Chen Z."/>
            <person name="Childers C.P."/>
            <person name="Glastad K.M."/>
            <person name="Gokhale K."/>
            <person name="Gowin J."/>
            <person name="Gronenberg W."/>
            <person name="Hermansen R.A."/>
            <person name="Hu H."/>
            <person name="Hunt B.G."/>
            <person name="Huylmans A.K."/>
            <person name="Khalil S.M."/>
            <person name="Mitchell R.D."/>
            <person name="Munoz-Torres M.C."/>
            <person name="Mustard J.A."/>
            <person name="Pan H."/>
            <person name="Reese J.T."/>
            <person name="Scharf M.E."/>
            <person name="Sun F."/>
            <person name="Vogel H."/>
            <person name="Xiao J."/>
            <person name="Yang W."/>
            <person name="Yang Z."/>
            <person name="Yang Z."/>
            <person name="Zhou J."/>
            <person name="Zhu J."/>
            <person name="Brent C.S."/>
            <person name="Elsik C.G."/>
            <person name="Goodisman M.A."/>
            <person name="Liberles D.A."/>
            <person name="Roe R.M."/>
            <person name="Vargo E.L."/>
            <person name="Vilcinskas A."/>
            <person name="Wang J."/>
            <person name="Bornberg-Bauer E."/>
            <person name="Korb J."/>
            <person name="Zhang G."/>
            <person name="Liebig J."/>
        </authorList>
    </citation>
    <scope>NUCLEOTIDE SEQUENCE [LARGE SCALE GENOMIC DNA]</scope>
    <source>
        <tissue evidence="1">Whole organism</tissue>
    </source>
</reference>
<gene>
    <name evidence="1" type="ORF">L798_08075</name>
</gene>
<dbReference type="InParanoid" id="A0A067RG14"/>
<accession>A0A067RG14</accession>
<proteinExistence type="predicted"/>
<protein>
    <submittedName>
        <fullName evidence="1">Uncharacterized protein</fullName>
    </submittedName>
</protein>
<name>A0A067RG14_ZOONE</name>
<sequence>MPDCTKKYKADGHPIIFEDEIYIHGSLTRPKNWTDDSDSGLLVPTSKGERLIIVHAGGRAGFISNALLKYKSRQKTGDHNEMDNKNYACLVKNNANTKFTTELCSGH</sequence>
<organism evidence="1 2">
    <name type="scientific">Zootermopsis nevadensis</name>
    <name type="common">Dampwood termite</name>
    <dbReference type="NCBI Taxonomy" id="136037"/>
    <lineage>
        <taxon>Eukaryota</taxon>
        <taxon>Metazoa</taxon>
        <taxon>Ecdysozoa</taxon>
        <taxon>Arthropoda</taxon>
        <taxon>Hexapoda</taxon>
        <taxon>Insecta</taxon>
        <taxon>Pterygota</taxon>
        <taxon>Neoptera</taxon>
        <taxon>Polyneoptera</taxon>
        <taxon>Dictyoptera</taxon>
        <taxon>Blattodea</taxon>
        <taxon>Blattoidea</taxon>
        <taxon>Termitoidae</taxon>
        <taxon>Termopsidae</taxon>
        <taxon>Zootermopsis</taxon>
    </lineage>
</organism>